<dbReference type="CDD" id="cd00090">
    <property type="entry name" value="HTH_ARSR"/>
    <property type="match status" value="1"/>
</dbReference>
<organism evidence="1 2">
    <name type="scientific">Microlunatus endophyticus</name>
    <dbReference type="NCBI Taxonomy" id="1716077"/>
    <lineage>
        <taxon>Bacteria</taxon>
        <taxon>Bacillati</taxon>
        <taxon>Actinomycetota</taxon>
        <taxon>Actinomycetes</taxon>
        <taxon>Propionibacteriales</taxon>
        <taxon>Propionibacteriaceae</taxon>
        <taxon>Microlunatus</taxon>
    </lineage>
</organism>
<protein>
    <recommendedName>
        <fullName evidence="3">Helix-turn-helix domain-containing protein</fullName>
    </recommendedName>
</protein>
<dbReference type="InterPro" id="IPR036390">
    <property type="entry name" value="WH_DNA-bd_sf"/>
</dbReference>
<dbReference type="Gene3D" id="1.10.10.10">
    <property type="entry name" value="Winged helix-like DNA-binding domain superfamily/Winged helix DNA-binding domain"/>
    <property type="match status" value="1"/>
</dbReference>
<accession>A0A917SD83</accession>
<dbReference type="Proteomes" id="UP000613840">
    <property type="component" value="Unassembled WGS sequence"/>
</dbReference>
<evidence type="ECO:0000313" key="1">
    <source>
        <dbReference type="EMBL" id="GGL73656.1"/>
    </source>
</evidence>
<comment type="caution">
    <text evidence="1">The sequence shown here is derived from an EMBL/GenBank/DDBJ whole genome shotgun (WGS) entry which is preliminary data.</text>
</comment>
<dbReference type="AlphaFoldDB" id="A0A917SD83"/>
<dbReference type="InterPro" id="IPR011991">
    <property type="entry name" value="ArsR-like_HTH"/>
</dbReference>
<sequence length="208" mass="22935">MTAVTQGDDPNITPELSVDALLKLANVVRFRIYVALRAFGTLRARQLAELTGVTETSMNRHLDVMREVGFVQVSQTGKTRQSWLWSAVPGGVRVGRIEGGEIQEAALEWLRAVSGGYGIIASQWPSVAASWPQTWQSAAETSDWVMHLTAQQLDELAADLRAVAMKWKRASEANETAWSDQQAEPGDPDWIAPVVVILTAIPYPRRPQ</sequence>
<gene>
    <name evidence="1" type="ORF">GCM10011575_35010</name>
</gene>
<name>A0A917SD83_9ACTN</name>
<reference evidence="1" key="1">
    <citation type="journal article" date="2014" name="Int. J. Syst. Evol. Microbiol.">
        <title>Complete genome sequence of Corynebacterium casei LMG S-19264T (=DSM 44701T), isolated from a smear-ripened cheese.</title>
        <authorList>
            <consortium name="US DOE Joint Genome Institute (JGI-PGF)"/>
            <person name="Walter F."/>
            <person name="Albersmeier A."/>
            <person name="Kalinowski J."/>
            <person name="Ruckert C."/>
        </authorList>
    </citation>
    <scope>NUCLEOTIDE SEQUENCE</scope>
    <source>
        <strain evidence="1">CGMCC 4.7306</strain>
    </source>
</reference>
<reference evidence="1" key="2">
    <citation type="submission" date="2020-09" db="EMBL/GenBank/DDBJ databases">
        <authorList>
            <person name="Sun Q."/>
            <person name="Zhou Y."/>
        </authorList>
    </citation>
    <scope>NUCLEOTIDE SEQUENCE</scope>
    <source>
        <strain evidence="1">CGMCC 4.7306</strain>
    </source>
</reference>
<dbReference type="SUPFAM" id="SSF46785">
    <property type="entry name" value="Winged helix' DNA-binding domain"/>
    <property type="match status" value="1"/>
</dbReference>
<evidence type="ECO:0008006" key="3">
    <source>
        <dbReference type="Google" id="ProtNLM"/>
    </source>
</evidence>
<proteinExistence type="predicted"/>
<dbReference type="EMBL" id="BMMZ01000009">
    <property type="protein sequence ID" value="GGL73656.1"/>
    <property type="molecule type" value="Genomic_DNA"/>
</dbReference>
<evidence type="ECO:0000313" key="2">
    <source>
        <dbReference type="Proteomes" id="UP000613840"/>
    </source>
</evidence>
<dbReference type="InterPro" id="IPR036388">
    <property type="entry name" value="WH-like_DNA-bd_sf"/>
</dbReference>
<keyword evidence="2" id="KW-1185">Reference proteome</keyword>